<dbReference type="Proteomes" id="UP000001876">
    <property type="component" value="Unassembled WGS sequence"/>
</dbReference>
<evidence type="ECO:0000313" key="9">
    <source>
        <dbReference type="EMBL" id="EEH60071.1"/>
    </source>
</evidence>
<proteinExistence type="inferred from homology"/>
<dbReference type="RefSeq" id="XP_003054819.1">
    <property type="nucleotide sequence ID" value="XM_003054773.1"/>
</dbReference>
<sequence length="820" mass="88478">MKFGSFRGVSKGDVAPPKKDRDANLPSVLRRFGAVSHGVRNYIHHANLLFFLTLLAISISFAVFIVPGLTDTAPYVISAENDKCFAKSETVCENEVEWRFHFWNLTNADDVVAGTAPPALVEVGPFAMHKTKAVKSNVTFFDDGNKVSYTEIQYAEYDTANFCDGCSLDDVIVSFNPAYYTLVKMYGSEANFLYTLTPQVLPPILDGLGALLSALAGSPADPSGEISTAVAAGAAAVTTLALKQWGDCSVLGDTILNMGLPAAYTAAFPVAPEFGCYAATYTGMAAGMIGVDATGALAVTTALTADPTGMAVLGVLQTSDATNAANWGISPAVAPLVKAYLVYFNTNYNQPAGATAMGPWLGGSSSGIFIARTVREWLEGYVDPLTSSVYAASDPRRLVRTVHGVYPLSDLDAGSSVDRYQDVVTHVTDKSEWRGVGATPWVVATGKDDPDKVWDVLASTKGDAQGGSYAYNTGHVEAVGGKHFWQAIYPKVANKGTGLGTLGEVTTWFDIGAGLDMGRKVKLQYRGDYDLPHKKNTMVRLYNYEFELHACPMNVANCDYDVKFQGAWDVSDHTAIETVVTMPHAYNADTRLFGYIDPTSASCPFQPNKTAHDFEWEILKFTGNVMGASARYQMNWQVKPTDVYYPNLWQPVAGSSLDGDATDGIYVPGSWSSASYRVAHSVIEDIVNDVAYVMGALAMFYVFLPVGCLIFIVIAIVSLYVRSRVRNARQKIIDEHKRAERERHSLIALNGGGKPPPTAFTDEDAHEERIRSGFWAPSAPPKGEDVAKDADARGDAVDDDDDVTTVVVDVEAPALKTDKA</sequence>
<keyword evidence="3 8" id="KW-0812">Transmembrane</keyword>
<keyword evidence="10" id="KW-1185">Reference proteome</keyword>
<dbReference type="eggNOG" id="ENOG502SEF3">
    <property type="taxonomic scope" value="Eukaryota"/>
</dbReference>
<feature type="transmembrane region" description="Helical" evidence="8">
    <location>
        <begin position="690"/>
        <end position="721"/>
    </location>
</feature>
<keyword evidence="5 8" id="KW-0472">Membrane</keyword>
<keyword evidence="6" id="KW-0325">Glycoprotein</keyword>
<dbReference type="GO" id="GO:0016020">
    <property type="term" value="C:membrane"/>
    <property type="evidence" value="ECO:0007669"/>
    <property type="project" value="UniProtKB-SubCell"/>
</dbReference>
<dbReference type="OMA" id="CENEVEW"/>
<accession>C1MGQ6</accession>
<evidence type="ECO:0000256" key="5">
    <source>
        <dbReference type="ARBA" id="ARBA00023136"/>
    </source>
</evidence>
<evidence type="ECO:0000313" key="10">
    <source>
        <dbReference type="Proteomes" id="UP000001876"/>
    </source>
</evidence>
<comment type="subcellular location">
    <subcellularLocation>
        <location evidence="1">Membrane</location>
    </subcellularLocation>
</comment>
<dbReference type="AlphaFoldDB" id="C1MGQ6"/>
<evidence type="ECO:0000256" key="3">
    <source>
        <dbReference type="ARBA" id="ARBA00022692"/>
    </source>
</evidence>
<feature type="region of interest" description="Disordered" evidence="7">
    <location>
        <begin position="1"/>
        <end position="22"/>
    </location>
</feature>
<dbReference type="STRING" id="564608.C1MGQ6"/>
<feature type="transmembrane region" description="Helical" evidence="8">
    <location>
        <begin position="48"/>
        <end position="69"/>
    </location>
</feature>
<dbReference type="KEGG" id="mpp:MICPUCDRAFT_70657"/>
<evidence type="ECO:0000256" key="4">
    <source>
        <dbReference type="ARBA" id="ARBA00022989"/>
    </source>
</evidence>
<evidence type="ECO:0000256" key="8">
    <source>
        <dbReference type="SAM" id="Phobius"/>
    </source>
</evidence>
<feature type="region of interest" description="Disordered" evidence="7">
    <location>
        <begin position="772"/>
        <end position="798"/>
    </location>
</feature>
<gene>
    <name evidence="9" type="primary">PSP2</name>
    <name evidence="9" type="ORF">MICPUCDRAFT_70657</name>
</gene>
<dbReference type="Pfam" id="PF01130">
    <property type="entry name" value="CD36"/>
    <property type="match status" value="2"/>
</dbReference>
<dbReference type="PANTHER" id="PTHR11923">
    <property type="entry name" value="SCAVENGER RECEPTOR CLASS B TYPE-1 SR-B1"/>
    <property type="match status" value="1"/>
</dbReference>
<dbReference type="EMBL" id="GG663735">
    <property type="protein sequence ID" value="EEH60071.1"/>
    <property type="molecule type" value="Genomic_DNA"/>
</dbReference>
<feature type="compositionally biased region" description="Basic and acidic residues" evidence="7">
    <location>
        <begin position="782"/>
        <end position="796"/>
    </location>
</feature>
<evidence type="ECO:0000256" key="2">
    <source>
        <dbReference type="ARBA" id="ARBA00010532"/>
    </source>
</evidence>
<organism evidence="10">
    <name type="scientific">Micromonas pusilla (strain CCMP1545)</name>
    <name type="common">Picoplanktonic green alga</name>
    <dbReference type="NCBI Taxonomy" id="564608"/>
    <lineage>
        <taxon>Eukaryota</taxon>
        <taxon>Viridiplantae</taxon>
        <taxon>Chlorophyta</taxon>
        <taxon>Mamiellophyceae</taxon>
        <taxon>Mamiellales</taxon>
        <taxon>Mamiellaceae</taxon>
        <taxon>Micromonas</taxon>
    </lineage>
</organism>
<dbReference type="GO" id="GO:0005044">
    <property type="term" value="F:scavenger receptor activity"/>
    <property type="evidence" value="ECO:0007669"/>
    <property type="project" value="TreeGrafter"/>
</dbReference>
<evidence type="ECO:0000256" key="1">
    <source>
        <dbReference type="ARBA" id="ARBA00004370"/>
    </source>
</evidence>
<protein>
    <submittedName>
        <fullName evidence="9">Prasinophyte-specific protein</fullName>
    </submittedName>
</protein>
<keyword evidence="4 8" id="KW-1133">Transmembrane helix</keyword>
<reference evidence="9 10" key="1">
    <citation type="journal article" date="2009" name="Science">
        <title>Green evolution and dynamic adaptations revealed by genomes of the marine picoeukaryotes Micromonas.</title>
        <authorList>
            <person name="Worden A.Z."/>
            <person name="Lee J.H."/>
            <person name="Mock T."/>
            <person name="Rouze P."/>
            <person name="Simmons M.P."/>
            <person name="Aerts A.L."/>
            <person name="Allen A.E."/>
            <person name="Cuvelier M.L."/>
            <person name="Derelle E."/>
            <person name="Everett M.V."/>
            <person name="Foulon E."/>
            <person name="Grimwood J."/>
            <person name="Gundlach H."/>
            <person name="Henrissat B."/>
            <person name="Napoli C."/>
            <person name="McDonald S.M."/>
            <person name="Parker M.S."/>
            <person name="Rombauts S."/>
            <person name="Salamov A."/>
            <person name="Von Dassow P."/>
            <person name="Badger J.H."/>
            <person name="Coutinho P.M."/>
            <person name="Demir E."/>
            <person name="Dubchak I."/>
            <person name="Gentemann C."/>
            <person name="Eikrem W."/>
            <person name="Gready J.E."/>
            <person name="John U."/>
            <person name="Lanier W."/>
            <person name="Lindquist E.A."/>
            <person name="Lucas S."/>
            <person name="Mayer K.F."/>
            <person name="Moreau H."/>
            <person name="Not F."/>
            <person name="Otillar R."/>
            <person name="Panaud O."/>
            <person name="Pangilinan J."/>
            <person name="Paulsen I."/>
            <person name="Piegu B."/>
            <person name="Poliakov A."/>
            <person name="Robbens S."/>
            <person name="Schmutz J."/>
            <person name="Toulza E."/>
            <person name="Wyss T."/>
            <person name="Zelensky A."/>
            <person name="Zhou K."/>
            <person name="Armbrust E.V."/>
            <person name="Bhattacharya D."/>
            <person name="Goodenough U.W."/>
            <person name="Van de Peer Y."/>
            <person name="Grigoriev I.V."/>
        </authorList>
    </citation>
    <scope>NUCLEOTIDE SEQUENCE [LARGE SCALE GENOMIC DNA]</scope>
    <source>
        <strain evidence="9 10">CCMP1545</strain>
    </source>
</reference>
<dbReference type="GO" id="GO:0005737">
    <property type="term" value="C:cytoplasm"/>
    <property type="evidence" value="ECO:0007669"/>
    <property type="project" value="TreeGrafter"/>
</dbReference>
<dbReference type="InterPro" id="IPR002159">
    <property type="entry name" value="CD36_fam"/>
</dbReference>
<name>C1MGQ6_MICPC</name>
<dbReference type="OrthoDB" id="18585at2759"/>
<evidence type="ECO:0000256" key="6">
    <source>
        <dbReference type="ARBA" id="ARBA00023180"/>
    </source>
</evidence>
<dbReference type="PANTHER" id="PTHR11923:SF51">
    <property type="entry name" value="LYSOSOME MEMBRANE PROTEIN 2"/>
    <property type="match status" value="1"/>
</dbReference>
<evidence type="ECO:0000256" key="7">
    <source>
        <dbReference type="SAM" id="MobiDB-lite"/>
    </source>
</evidence>
<comment type="similarity">
    <text evidence="2">Belongs to the CD36 family.</text>
</comment>
<dbReference type="GeneID" id="9680775"/>